<dbReference type="Proteomes" id="UP000660262">
    <property type="component" value="Unassembled WGS sequence"/>
</dbReference>
<proteinExistence type="predicted"/>
<dbReference type="EMBL" id="BNJQ01000006">
    <property type="protein sequence ID" value="GHP03916.1"/>
    <property type="molecule type" value="Genomic_DNA"/>
</dbReference>
<dbReference type="AlphaFoldDB" id="A0A830H9E0"/>
<organism evidence="1 2">
    <name type="scientific">Pycnococcus provasolii</name>
    <dbReference type="NCBI Taxonomy" id="41880"/>
    <lineage>
        <taxon>Eukaryota</taxon>
        <taxon>Viridiplantae</taxon>
        <taxon>Chlorophyta</taxon>
        <taxon>Pseudoscourfieldiophyceae</taxon>
        <taxon>Pseudoscourfieldiales</taxon>
        <taxon>Pycnococcaceae</taxon>
        <taxon>Pycnococcus</taxon>
    </lineage>
</organism>
<dbReference type="PANTHER" id="PTHR35757:SF1">
    <property type="entry name" value="THERMOSOME SUBUNIT GAMMA"/>
    <property type="match status" value="1"/>
</dbReference>
<gene>
    <name evidence="1" type="ORF">PPROV_000267000</name>
</gene>
<evidence type="ECO:0000313" key="2">
    <source>
        <dbReference type="Proteomes" id="UP000660262"/>
    </source>
</evidence>
<protein>
    <submittedName>
        <fullName evidence="1">Uncharacterized protein</fullName>
    </submittedName>
</protein>
<accession>A0A830H9E0</accession>
<name>A0A830H9E0_9CHLO</name>
<sequence>MAPRVRSMLVSGATGGVVVPVRAVRQRRPVVGKRPSSAKMAATSRANRQTDVEPPILPARDFFRIVRAPDGRVQAQTAVLTLQRRGTNERVHIVATVHVGEAAYFQAVERACAASDACVFELIVDDALRRRKNGAAYELRQAVDPSPDARFFASRHGLQCQLACIEFRRRSWFIGDMSREEWLAMAGDANGERLPFGNDDASATEPVLSSALGGLARSGLARRWGRWSRVTAPSGIAAEPAPSRIVGGGAAALARNVLAVFARGPMYSPSSAAARSQYASDSRTVAARLGLSVLFPCPEVVLVGFDYATLGPTSASAGIALGGGNDDISNDGAVLTAPSLLTFIVERLVSLDVMSARRAVLAQVLDQRYRLSGCVEDVVDATIGARNARAVSAVQSIGKKDVSIMYGVNHCRELSFRMQRDAGYEPVDVEWLEVFSCGQASDEGISGWRQNAIAWLTRGAILPSWLFVGAVDWTDFVRNLAEVVASSSDDVSTRVAASLYVIAYGVRHAVLYAIVSSWALVW</sequence>
<evidence type="ECO:0000313" key="1">
    <source>
        <dbReference type="EMBL" id="GHP03916.1"/>
    </source>
</evidence>
<comment type="caution">
    <text evidence="1">The sequence shown here is derived from an EMBL/GenBank/DDBJ whole genome shotgun (WGS) entry which is preliminary data.</text>
</comment>
<keyword evidence="2" id="KW-1185">Reference proteome</keyword>
<dbReference type="PANTHER" id="PTHR35757">
    <property type="entry name" value="THERMOSOME SUBUNIT GAMMA"/>
    <property type="match status" value="1"/>
</dbReference>
<reference evidence="1" key="1">
    <citation type="submission" date="2020-10" db="EMBL/GenBank/DDBJ databases">
        <title>Unveiling of a novel bifunctional photoreceptor, Dualchrome1, isolated from a cosmopolitan green alga.</title>
        <authorList>
            <person name="Suzuki S."/>
            <person name="Kawachi M."/>
        </authorList>
    </citation>
    <scope>NUCLEOTIDE SEQUENCE</scope>
    <source>
        <strain evidence="1">NIES 2893</strain>
    </source>
</reference>